<evidence type="ECO:0000313" key="1">
    <source>
        <dbReference type="EMBL" id="PSV00955.1"/>
    </source>
</evidence>
<evidence type="ECO:0000313" key="2">
    <source>
        <dbReference type="Proteomes" id="UP000241426"/>
    </source>
</evidence>
<organism evidence="1 2">
    <name type="scientific">Photobacterium kishitanii</name>
    <dbReference type="NCBI Taxonomy" id="318456"/>
    <lineage>
        <taxon>Bacteria</taxon>
        <taxon>Pseudomonadati</taxon>
        <taxon>Pseudomonadota</taxon>
        <taxon>Gammaproteobacteria</taxon>
        <taxon>Vibrionales</taxon>
        <taxon>Vibrionaceae</taxon>
        <taxon>Photobacterium</taxon>
    </lineage>
</organism>
<gene>
    <name evidence="1" type="ORF">C9J27_02715</name>
</gene>
<comment type="caution">
    <text evidence="1">The sequence shown here is derived from an EMBL/GenBank/DDBJ whole genome shotgun (WGS) entry which is preliminary data.</text>
</comment>
<protein>
    <submittedName>
        <fullName evidence="1">Uncharacterized protein</fullName>
    </submittedName>
</protein>
<sequence length="158" mass="17936">MTTFENIENLIEKHGNPDLIFSADEYKDEYSRIDENVCEQYAVFFKTKAAGGCIIFGRFSDGRWVVNPSLRFPMYALSRIALASLPFSSAYDSERELRDAPLSDKDHKEFQNFKDDNTIVPNGTKSGDWRTLADISKSISLTNKSPVKIEKNNLGILK</sequence>
<dbReference type="RefSeq" id="WP_107288682.1">
    <property type="nucleotide sequence ID" value="NZ_PYNF01000002.1"/>
</dbReference>
<name>A0A2T3KMI0_9GAMM</name>
<reference evidence="1 2" key="1">
    <citation type="submission" date="2018-01" db="EMBL/GenBank/DDBJ databases">
        <title>Whole genome sequencing of Histamine producing bacteria.</title>
        <authorList>
            <person name="Butler K."/>
        </authorList>
    </citation>
    <scope>NUCLEOTIDE SEQUENCE [LARGE SCALE GENOMIC DNA]</scope>
    <source>
        <strain evidence="1 2">FS-7.2</strain>
    </source>
</reference>
<dbReference type="AlphaFoldDB" id="A0A2T3KMI0"/>
<proteinExistence type="predicted"/>
<accession>A0A2T3KMI0</accession>
<dbReference type="EMBL" id="PYNF01000002">
    <property type="protein sequence ID" value="PSV00955.1"/>
    <property type="molecule type" value="Genomic_DNA"/>
</dbReference>
<dbReference type="Proteomes" id="UP000241426">
    <property type="component" value="Unassembled WGS sequence"/>
</dbReference>